<dbReference type="Proteomes" id="UP000315389">
    <property type="component" value="Unassembled WGS sequence"/>
</dbReference>
<name>A0A542ZB60_RARFA</name>
<evidence type="ECO:0000256" key="1">
    <source>
        <dbReference type="SAM" id="MobiDB-lite"/>
    </source>
</evidence>
<keyword evidence="4" id="KW-1185">Reference proteome</keyword>
<evidence type="ECO:0000313" key="4">
    <source>
        <dbReference type="Proteomes" id="UP000315389"/>
    </source>
</evidence>
<evidence type="ECO:0000256" key="2">
    <source>
        <dbReference type="SAM" id="Phobius"/>
    </source>
</evidence>
<reference evidence="3 4" key="1">
    <citation type="submission" date="2019-06" db="EMBL/GenBank/DDBJ databases">
        <title>Sequencing the genomes of 1000 actinobacteria strains.</title>
        <authorList>
            <person name="Klenk H.-P."/>
        </authorList>
    </citation>
    <scope>NUCLEOTIDE SEQUENCE [LARGE SCALE GENOMIC DNA]</scope>
    <source>
        <strain evidence="3 4">DSM 4813</strain>
    </source>
</reference>
<feature type="transmembrane region" description="Helical" evidence="2">
    <location>
        <begin position="21"/>
        <end position="44"/>
    </location>
</feature>
<comment type="caution">
    <text evidence="3">The sequence shown here is derived from an EMBL/GenBank/DDBJ whole genome shotgun (WGS) entry which is preliminary data.</text>
</comment>
<feature type="region of interest" description="Disordered" evidence="1">
    <location>
        <begin position="195"/>
        <end position="286"/>
    </location>
</feature>
<feature type="transmembrane region" description="Helical" evidence="2">
    <location>
        <begin position="117"/>
        <end position="141"/>
    </location>
</feature>
<keyword evidence="2" id="KW-0472">Membrane</keyword>
<dbReference type="AlphaFoldDB" id="A0A542ZB60"/>
<sequence>MSTSEPNTTADRPVPKAVVNAAIAGTVLIGIGAAVLSFTALADLAVRAGTPRRLSVVWPVIVDGVIVVATIAIVALRSADSRARSYAWLLLGFGAVISIIANGAHAVVAAAATTPQWMAVTVASVPPVVLLSITHLTVILARRARASQPATDVTETPPDPTRQPATPPARHDLDADLADLLGGQTDQPVIDQPAATATAQDQPAATATAQDQPAASHRFTDASQPSSHAAASQPREIWQLPASQPPARQQTSDGDDGDMTVISPAASHRRSLHAVPSSKLESTKHKEEVAARRQSAARKPAAKGDADLADWIRHTVSTGHKPTAVAAVAAGVATSESAARRRIKVLRESSPEIFQSATTVSEHTA</sequence>
<dbReference type="OrthoDB" id="4480597at2"/>
<feature type="transmembrane region" description="Helical" evidence="2">
    <location>
        <begin position="88"/>
        <end position="111"/>
    </location>
</feature>
<dbReference type="RefSeq" id="WP_142122015.1">
    <property type="nucleotide sequence ID" value="NZ_BAAASV010000002.1"/>
</dbReference>
<dbReference type="InterPro" id="IPR021235">
    <property type="entry name" value="DUF2637"/>
</dbReference>
<keyword evidence="2" id="KW-1133">Transmembrane helix</keyword>
<protein>
    <submittedName>
        <fullName evidence="3">Uncharacterized protein DUF2637</fullName>
    </submittedName>
</protein>
<organism evidence="3 4">
    <name type="scientific">Rarobacter faecitabidus</name>
    <dbReference type="NCBI Taxonomy" id="13243"/>
    <lineage>
        <taxon>Bacteria</taxon>
        <taxon>Bacillati</taxon>
        <taxon>Actinomycetota</taxon>
        <taxon>Actinomycetes</taxon>
        <taxon>Micrococcales</taxon>
        <taxon>Rarobacteraceae</taxon>
        <taxon>Rarobacter</taxon>
    </lineage>
</organism>
<feature type="compositionally biased region" description="Low complexity" evidence="1">
    <location>
        <begin position="222"/>
        <end position="234"/>
    </location>
</feature>
<evidence type="ECO:0000313" key="3">
    <source>
        <dbReference type="EMBL" id="TQL57490.1"/>
    </source>
</evidence>
<feature type="compositionally biased region" description="Low complexity" evidence="1">
    <location>
        <begin position="195"/>
        <end position="215"/>
    </location>
</feature>
<feature type="region of interest" description="Disordered" evidence="1">
    <location>
        <begin position="147"/>
        <end position="172"/>
    </location>
</feature>
<accession>A0A542ZB60</accession>
<keyword evidence="2" id="KW-0812">Transmembrane</keyword>
<dbReference type="EMBL" id="VFOS01000004">
    <property type="protein sequence ID" value="TQL57490.1"/>
    <property type="molecule type" value="Genomic_DNA"/>
</dbReference>
<feature type="compositionally biased region" description="Pro residues" evidence="1">
    <location>
        <begin position="157"/>
        <end position="167"/>
    </location>
</feature>
<feature type="transmembrane region" description="Helical" evidence="2">
    <location>
        <begin position="56"/>
        <end position="76"/>
    </location>
</feature>
<gene>
    <name evidence="3" type="ORF">FB461_2227</name>
</gene>
<proteinExistence type="predicted"/>
<dbReference type="Pfam" id="PF10935">
    <property type="entry name" value="DUF2637"/>
    <property type="match status" value="1"/>
</dbReference>